<organism evidence="1 2">
    <name type="scientific">Cotesia glomerata</name>
    <name type="common">Lepidopteran parasitic wasp</name>
    <name type="synonym">Apanteles glomeratus</name>
    <dbReference type="NCBI Taxonomy" id="32391"/>
    <lineage>
        <taxon>Eukaryota</taxon>
        <taxon>Metazoa</taxon>
        <taxon>Ecdysozoa</taxon>
        <taxon>Arthropoda</taxon>
        <taxon>Hexapoda</taxon>
        <taxon>Insecta</taxon>
        <taxon>Pterygota</taxon>
        <taxon>Neoptera</taxon>
        <taxon>Endopterygota</taxon>
        <taxon>Hymenoptera</taxon>
        <taxon>Apocrita</taxon>
        <taxon>Ichneumonoidea</taxon>
        <taxon>Braconidae</taxon>
        <taxon>Microgastrinae</taxon>
        <taxon>Cotesia</taxon>
    </lineage>
</organism>
<comment type="caution">
    <text evidence="1">The sequence shown here is derived from an EMBL/GenBank/DDBJ whole genome shotgun (WGS) entry which is preliminary data.</text>
</comment>
<evidence type="ECO:0000313" key="2">
    <source>
        <dbReference type="Proteomes" id="UP000826195"/>
    </source>
</evidence>
<reference evidence="1 2" key="1">
    <citation type="journal article" date="2021" name="J. Hered.">
        <title>A chromosome-level genome assembly of the parasitoid wasp, Cotesia glomerata (Hymenoptera: Braconidae).</title>
        <authorList>
            <person name="Pinto B.J."/>
            <person name="Weis J.J."/>
            <person name="Gamble T."/>
            <person name="Ode P.J."/>
            <person name="Paul R."/>
            <person name="Zaspel J.M."/>
        </authorList>
    </citation>
    <scope>NUCLEOTIDE SEQUENCE [LARGE SCALE GENOMIC DNA]</scope>
    <source>
        <strain evidence="1">CgM1</strain>
    </source>
</reference>
<name>A0AAV7HW43_COTGL</name>
<proteinExistence type="predicted"/>
<accession>A0AAV7HW43</accession>
<dbReference type="AlphaFoldDB" id="A0AAV7HW43"/>
<keyword evidence="2" id="KW-1185">Reference proteome</keyword>
<evidence type="ECO:0000313" key="1">
    <source>
        <dbReference type="EMBL" id="KAH0536627.1"/>
    </source>
</evidence>
<dbReference type="Proteomes" id="UP000826195">
    <property type="component" value="Unassembled WGS sequence"/>
</dbReference>
<dbReference type="EMBL" id="JAHXZJ010002820">
    <property type="protein sequence ID" value="KAH0536627.1"/>
    <property type="molecule type" value="Genomic_DNA"/>
</dbReference>
<sequence>MEYQQLLKIVDFEMAWVGLKFQVMQKPTPWKYCFTGRELLITNYPDLEKNGERKRWLQVFSYDYVVTVITREVNRLIANTSEKRYNGKMIVIGTISSYNNYR</sequence>
<protein>
    <submittedName>
        <fullName evidence="1">Uncharacterized protein</fullName>
    </submittedName>
</protein>
<gene>
    <name evidence="1" type="ORF">KQX54_000244</name>
</gene>